<feature type="domain" description="Proteasome alpha-type subunits" evidence="5">
    <location>
        <begin position="3"/>
        <end position="25"/>
    </location>
</feature>
<comment type="similarity">
    <text evidence="4">Belongs to the peptidase T1A family.</text>
</comment>
<comment type="subcellular location">
    <subcellularLocation>
        <location evidence="1">Cytoplasm</location>
    </subcellularLocation>
</comment>
<protein>
    <submittedName>
        <fullName evidence="6">Proteasome subunit alpha type-7</fullName>
    </submittedName>
</protein>
<evidence type="ECO:0000256" key="3">
    <source>
        <dbReference type="ARBA" id="ARBA00022942"/>
    </source>
</evidence>
<reference evidence="6" key="1">
    <citation type="submission" date="2022-08" db="EMBL/GenBank/DDBJ databases">
        <title>Novel sulphate-reducing endosymbionts in the free-living metamonad Anaeramoeba.</title>
        <authorList>
            <person name="Jerlstrom-Hultqvist J."/>
            <person name="Cepicka I."/>
            <person name="Gallot-Lavallee L."/>
            <person name="Salas-Leiva D."/>
            <person name="Curtis B.A."/>
            <person name="Zahonova K."/>
            <person name="Pipaliya S."/>
            <person name="Dacks J."/>
            <person name="Roger A.J."/>
        </authorList>
    </citation>
    <scope>NUCLEOTIDE SEQUENCE</scope>
    <source>
        <strain evidence="6">Busselton2</strain>
    </source>
</reference>
<dbReference type="InterPro" id="IPR000426">
    <property type="entry name" value="Proteasome_asu_N"/>
</dbReference>
<dbReference type="SMART" id="SM00948">
    <property type="entry name" value="Proteasome_A_N"/>
    <property type="match status" value="2"/>
</dbReference>
<dbReference type="GO" id="GO:0005737">
    <property type="term" value="C:cytoplasm"/>
    <property type="evidence" value="ECO:0007669"/>
    <property type="project" value="UniProtKB-SubCell"/>
</dbReference>
<dbReference type="Gene3D" id="3.60.20.10">
    <property type="entry name" value="Glutamine Phosphoribosylpyrophosphate, subunit 1, domain 1"/>
    <property type="match status" value="2"/>
</dbReference>
<dbReference type="InterPro" id="IPR023332">
    <property type="entry name" value="Proteasome_alpha-type"/>
</dbReference>
<evidence type="ECO:0000256" key="2">
    <source>
        <dbReference type="ARBA" id="ARBA00022490"/>
    </source>
</evidence>
<dbReference type="GO" id="GO:0006511">
    <property type="term" value="P:ubiquitin-dependent protein catabolic process"/>
    <property type="evidence" value="ECO:0007669"/>
    <property type="project" value="InterPro"/>
</dbReference>
<name>A0AAV8ACL8_9EUKA</name>
<evidence type="ECO:0000313" key="6">
    <source>
        <dbReference type="EMBL" id="KAJ3451339.1"/>
    </source>
</evidence>
<evidence type="ECO:0000259" key="5">
    <source>
        <dbReference type="PROSITE" id="PS00388"/>
    </source>
</evidence>
<dbReference type="EMBL" id="JANTQA010000010">
    <property type="protein sequence ID" value="KAJ3451339.1"/>
    <property type="molecule type" value="Genomic_DNA"/>
</dbReference>
<keyword evidence="2" id="KW-0963">Cytoplasm</keyword>
<dbReference type="Pfam" id="PF00227">
    <property type="entry name" value="Proteasome"/>
    <property type="match status" value="2"/>
</dbReference>
<dbReference type="InterPro" id="IPR029055">
    <property type="entry name" value="Ntn_hydrolases_N"/>
</dbReference>
<dbReference type="CDD" id="cd03755">
    <property type="entry name" value="proteasome_alpha_type_7"/>
    <property type="match status" value="1"/>
</dbReference>
<dbReference type="NCBIfam" id="NF003075">
    <property type="entry name" value="PRK03996.1"/>
    <property type="match status" value="1"/>
</dbReference>
<dbReference type="InterPro" id="IPR050115">
    <property type="entry name" value="Proteasome_alpha"/>
</dbReference>
<evidence type="ECO:0000313" key="7">
    <source>
        <dbReference type="Proteomes" id="UP001146793"/>
    </source>
</evidence>
<proteinExistence type="inferred from homology"/>
<organism evidence="6 7">
    <name type="scientific">Anaeramoeba flamelloides</name>
    <dbReference type="NCBI Taxonomy" id="1746091"/>
    <lineage>
        <taxon>Eukaryota</taxon>
        <taxon>Metamonada</taxon>
        <taxon>Anaeramoebidae</taxon>
        <taxon>Anaeramoeba</taxon>
    </lineage>
</organism>
<dbReference type="AlphaFoldDB" id="A0AAV8ACL8"/>
<dbReference type="PROSITE" id="PS00388">
    <property type="entry name" value="PROTEASOME_ALPHA_1"/>
    <property type="match status" value="2"/>
</dbReference>
<sequence length="357" mass="40664">MSYDRAITVFSPDGHLIQVEYALEAVKKGTTAVGVKGKEVLVLGVEKKSTAKLQDPRTVRKIVQIDDHICMTFAGLTADSRILINKARFECQSYKYYYEDPIGIEYITRYIAKTQQMSYDRAITVFSPDGHLIQVEYALEAVKKGTTAVGVKGKEVLVLGVEKKSTAKLQDPRTVRKIVQIDDHICMTFAGLTADSRILINKARFECQSYKYYYEDPIGIEYITRYIAKTQQKYTQSVGVRPFGVSTLIVGYDSKGFPKLYQTDPSGNFSSWKASCIGRSEKPVKEFLEKNYVDEMDEEQTVRLTIQSLVEVVESGEKNIDIAIMRKNKPIEFLGRTRIAEIVKEFEEEKKRKEEED</sequence>
<dbReference type="Proteomes" id="UP001146793">
    <property type="component" value="Unassembled WGS sequence"/>
</dbReference>
<keyword evidence="3 4" id="KW-0647">Proteasome</keyword>
<evidence type="ECO:0000256" key="1">
    <source>
        <dbReference type="ARBA" id="ARBA00004496"/>
    </source>
</evidence>
<dbReference type="PANTHER" id="PTHR11599">
    <property type="entry name" value="PROTEASOME SUBUNIT ALPHA/BETA"/>
    <property type="match status" value="1"/>
</dbReference>
<comment type="caution">
    <text evidence="6">The sequence shown here is derived from an EMBL/GenBank/DDBJ whole genome shotgun (WGS) entry which is preliminary data.</text>
</comment>
<dbReference type="InterPro" id="IPR001353">
    <property type="entry name" value="Proteasome_sua/b"/>
</dbReference>
<dbReference type="Pfam" id="PF10584">
    <property type="entry name" value="Proteasome_A_N"/>
    <property type="match status" value="1"/>
</dbReference>
<dbReference type="FunFam" id="3.60.20.10:FF:000004">
    <property type="entry name" value="Proteasome subunit alpha type-4"/>
    <property type="match status" value="1"/>
</dbReference>
<gene>
    <name evidence="6" type="ORF">M0812_05009</name>
</gene>
<dbReference type="SUPFAM" id="SSF56235">
    <property type="entry name" value="N-terminal nucleophile aminohydrolases (Ntn hydrolases)"/>
    <property type="match status" value="2"/>
</dbReference>
<dbReference type="GO" id="GO:0019773">
    <property type="term" value="C:proteasome core complex, alpha-subunit complex"/>
    <property type="evidence" value="ECO:0007669"/>
    <property type="project" value="UniProtKB-UniRule"/>
</dbReference>
<dbReference type="PROSITE" id="PS51475">
    <property type="entry name" value="PROTEASOME_ALPHA_2"/>
    <property type="match status" value="2"/>
</dbReference>
<evidence type="ECO:0000256" key="4">
    <source>
        <dbReference type="PROSITE-ProRule" id="PRU00808"/>
    </source>
</evidence>
<feature type="domain" description="Proteasome alpha-type subunits" evidence="5">
    <location>
        <begin position="119"/>
        <end position="141"/>
    </location>
</feature>
<accession>A0AAV8ACL8</accession>